<feature type="domain" description="PHD-type" evidence="8">
    <location>
        <begin position="382"/>
        <end position="499"/>
    </location>
</feature>
<dbReference type="InterPro" id="IPR017921">
    <property type="entry name" value="Znf_CTCHY"/>
</dbReference>
<feature type="domain" description="PHD-type" evidence="6">
    <location>
        <begin position="328"/>
        <end position="378"/>
    </location>
</feature>
<dbReference type="AlphaFoldDB" id="A0A8S1GY77"/>
<evidence type="ECO:0000313" key="10">
    <source>
        <dbReference type="Proteomes" id="UP000835052"/>
    </source>
</evidence>
<dbReference type="CDD" id="cd15492">
    <property type="entry name" value="PHD_BRPF_JADE_like"/>
    <property type="match status" value="1"/>
</dbReference>
<dbReference type="GO" id="GO:0006357">
    <property type="term" value="P:regulation of transcription by RNA polymerase II"/>
    <property type="evidence" value="ECO:0007669"/>
    <property type="project" value="TreeGrafter"/>
</dbReference>
<dbReference type="PROSITE" id="PS51270">
    <property type="entry name" value="ZF_CTCHY"/>
    <property type="match status" value="1"/>
</dbReference>
<dbReference type="PANTHER" id="PTHR13793:SF160">
    <property type="entry name" value="PHD FINGER PROTEIN RHINOCEROS"/>
    <property type="match status" value="1"/>
</dbReference>
<dbReference type="SUPFAM" id="SSF57903">
    <property type="entry name" value="FYVE/PHD zinc finger"/>
    <property type="match status" value="2"/>
</dbReference>
<dbReference type="InterPro" id="IPR019787">
    <property type="entry name" value="Znf_PHD-finger"/>
</dbReference>
<evidence type="ECO:0000256" key="3">
    <source>
        <dbReference type="ARBA" id="ARBA00022833"/>
    </source>
</evidence>
<keyword evidence="1" id="KW-0479">Metal-binding</keyword>
<evidence type="ECO:0000259" key="6">
    <source>
        <dbReference type="PROSITE" id="PS50016"/>
    </source>
</evidence>
<keyword evidence="3" id="KW-0862">Zinc</keyword>
<dbReference type="SMART" id="SM00249">
    <property type="entry name" value="PHD"/>
    <property type="match status" value="2"/>
</dbReference>
<reference evidence="9" key="1">
    <citation type="submission" date="2020-10" db="EMBL/GenBank/DDBJ databases">
        <authorList>
            <person name="Kikuchi T."/>
        </authorList>
    </citation>
    <scope>NUCLEOTIDE SEQUENCE</scope>
    <source>
        <strain evidence="9">NKZ352</strain>
    </source>
</reference>
<dbReference type="Proteomes" id="UP000835052">
    <property type="component" value="Unassembled WGS sequence"/>
</dbReference>
<dbReference type="InterPro" id="IPR019786">
    <property type="entry name" value="Zinc_finger_PHD-type_CS"/>
</dbReference>
<dbReference type="PROSITE" id="PS51805">
    <property type="entry name" value="EPHD"/>
    <property type="match status" value="1"/>
</dbReference>
<dbReference type="EMBL" id="CAJGYM010000008">
    <property type="protein sequence ID" value="CAD6188399.1"/>
    <property type="molecule type" value="Genomic_DNA"/>
</dbReference>
<feature type="region of interest" description="Disordered" evidence="5">
    <location>
        <begin position="712"/>
        <end position="770"/>
    </location>
</feature>
<dbReference type="GO" id="GO:0008270">
    <property type="term" value="F:zinc ion binding"/>
    <property type="evidence" value="ECO:0007669"/>
    <property type="project" value="UniProtKB-KW"/>
</dbReference>
<protein>
    <submittedName>
        <fullName evidence="9">Uncharacterized protein</fullName>
    </submittedName>
</protein>
<comment type="caution">
    <text evidence="9">The sequence shown here is derived from an EMBL/GenBank/DDBJ whole genome shotgun (WGS) entry which is preliminary data.</text>
</comment>
<sequence length="770" mass="87940">MPPTITITFSKEAYREMPVSGVAARRLSMGGNGSKSSDSKPKKIIRQSQKLEDSPPGLLNEETPSSTNQKRAKSSLLRSTNKRNSETVLKRLEADENLVQSGAEDESEDLDRSSYSVHPSSSTRRLPSISEEENTGKKSEKETKLTKKQYFVKNADGKPTEKYDREYFLKMRYEEDVDDGSGDEGPNSVITVTDRWRAEWEYGVQILLNPEDLPVFSTKHMEGPTLKEKSTFSLPSKYVSTENTCESDKKKLLPRPSVRLYQGDELDCIWLRKFNEAREAKGRSLLVSTVFMDMMNALEITAYKNIHEMLLRPLHSPASRDTNLVDDEASCDICRYRDSEPDDEMVFCDGCNVCVHMSCYGLEDLPQDEWLCMKCQICKDVNPPCVLCPTIGGALKRTKSGNRWAHVVCALWLPECRFENFEKREPITNIEEIADERWQLKCSICDTRQGACIQCTEKSCNTAFHVSCALRSGNEMRIEQYPDPENDGVQMIALCNKHDPKKKEESLLPQAENDERESSDLRRLESFFYLYVDGEKVSDSINLNRAIGAEVYEYWKQKRLRKGGRPLLENPQDNIVIDPGSVTLELPNANFTTKTCPLNRRSESFNSEFHVNKWRAKILRSNLDKDRNIITQLVRRERMKQQLQKTERDAIELLLQMTNSSAVVSQRAVEGFTETIEKFLTEEEKSEALRLFPAPSPKDSLVTNRANRARSSLQSAIFSTPVRKPTKRRNTSNFGEPPAPKRRLTLTPSSKSPQRKRPSVQSRRSLRSNI</sequence>
<dbReference type="PROSITE" id="PS50016">
    <property type="entry name" value="ZF_PHD_2"/>
    <property type="match status" value="1"/>
</dbReference>
<dbReference type="InterPro" id="IPR013083">
    <property type="entry name" value="Znf_RING/FYVE/PHD"/>
</dbReference>
<dbReference type="Gene3D" id="3.30.40.10">
    <property type="entry name" value="Zinc/RING finger domain, C3HC4 (zinc finger)"/>
    <property type="match status" value="2"/>
</dbReference>
<dbReference type="InterPro" id="IPR001965">
    <property type="entry name" value="Znf_PHD"/>
</dbReference>
<keyword evidence="2 4" id="KW-0863">Zinc-finger</keyword>
<feature type="domain" description="CTCHY-type" evidence="7">
    <location>
        <begin position="326"/>
        <end position="398"/>
    </location>
</feature>
<organism evidence="9 10">
    <name type="scientific">Caenorhabditis auriculariae</name>
    <dbReference type="NCBI Taxonomy" id="2777116"/>
    <lineage>
        <taxon>Eukaryota</taxon>
        <taxon>Metazoa</taxon>
        <taxon>Ecdysozoa</taxon>
        <taxon>Nematoda</taxon>
        <taxon>Chromadorea</taxon>
        <taxon>Rhabditida</taxon>
        <taxon>Rhabditina</taxon>
        <taxon>Rhabditomorpha</taxon>
        <taxon>Rhabditoidea</taxon>
        <taxon>Rhabditidae</taxon>
        <taxon>Peloderinae</taxon>
        <taxon>Caenorhabditis</taxon>
    </lineage>
</organism>
<dbReference type="PANTHER" id="PTHR13793">
    <property type="entry name" value="PHD FINGER PROTEINS"/>
    <property type="match status" value="1"/>
</dbReference>
<feature type="compositionally biased region" description="Basic and acidic residues" evidence="5">
    <location>
        <begin position="134"/>
        <end position="143"/>
    </location>
</feature>
<evidence type="ECO:0000256" key="1">
    <source>
        <dbReference type="ARBA" id="ARBA00022723"/>
    </source>
</evidence>
<dbReference type="InterPro" id="IPR050701">
    <property type="entry name" value="Histone_Mod_Regulator"/>
</dbReference>
<dbReference type="InterPro" id="IPR011011">
    <property type="entry name" value="Znf_FYVE_PHD"/>
</dbReference>
<evidence type="ECO:0000259" key="8">
    <source>
        <dbReference type="PROSITE" id="PS51805"/>
    </source>
</evidence>
<evidence type="ECO:0000313" key="9">
    <source>
        <dbReference type="EMBL" id="CAD6188399.1"/>
    </source>
</evidence>
<evidence type="ECO:0000259" key="7">
    <source>
        <dbReference type="PROSITE" id="PS51270"/>
    </source>
</evidence>
<proteinExistence type="predicted"/>
<feature type="compositionally biased region" description="Basic and acidic residues" evidence="5">
    <location>
        <begin position="83"/>
        <end position="94"/>
    </location>
</feature>
<gene>
    <name evidence="9" type="ORF">CAUJ_LOCUS4318</name>
</gene>
<evidence type="ECO:0000256" key="4">
    <source>
        <dbReference type="PROSITE-ProRule" id="PRU00965"/>
    </source>
</evidence>
<accession>A0A8S1GY77</accession>
<dbReference type="Pfam" id="PF13832">
    <property type="entry name" value="zf-HC5HC2H_2"/>
    <property type="match status" value="1"/>
</dbReference>
<dbReference type="Pfam" id="PF13831">
    <property type="entry name" value="PHD_2"/>
    <property type="match status" value="1"/>
</dbReference>
<name>A0A8S1GY77_9PELO</name>
<feature type="compositionally biased region" description="Polar residues" evidence="5">
    <location>
        <begin position="113"/>
        <end position="125"/>
    </location>
</feature>
<dbReference type="PROSITE" id="PS01359">
    <property type="entry name" value="ZF_PHD_1"/>
    <property type="match status" value="1"/>
</dbReference>
<evidence type="ECO:0000256" key="2">
    <source>
        <dbReference type="ARBA" id="ARBA00022771"/>
    </source>
</evidence>
<feature type="compositionally biased region" description="Polar residues" evidence="5">
    <location>
        <begin position="760"/>
        <end position="770"/>
    </location>
</feature>
<dbReference type="OrthoDB" id="20839at2759"/>
<feature type="region of interest" description="Disordered" evidence="5">
    <location>
        <begin position="25"/>
        <end position="143"/>
    </location>
</feature>
<evidence type="ECO:0000256" key="5">
    <source>
        <dbReference type="SAM" id="MobiDB-lite"/>
    </source>
</evidence>
<keyword evidence="10" id="KW-1185">Reference proteome</keyword>
<dbReference type="InterPro" id="IPR034732">
    <property type="entry name" value="EPHD"/>
</dbReference>